<dbReference type="RefSeq" id="WP_330199331.1">
    <property type="nucleotide sequence ID" value="NZ_JAZDRP010000005.1"/>
</dbReference>
<dbReference type="Gene3D" id="3.30.950.10">
    <property type="entry name" value="Methyltransferase, Cobalt-precorrin-4 Transmethylase, Domain 2"/>
    <property type="match status" value="1"/>
</dbReference>
<proteinExistence type="inferred from homology"/>
<dbReference type="InterPro" id="IPR035996">
    <property type="entry name" value="4pyrrol_Methylase_sf"/>
</dbReference>
<evidence type="ECO:0000256" key="5">
    <source>
        <dbReference type="ARBA" id="ARBA00022691"/>
    </source>
</evidence>
<dbReference type="Gene3D" id="3.40.1010.10">
    <property type="entry name" value="Cobalt-precorrin-4 Transmethylase, Domain 1"/>
    <property type="match status" value="1"/>
</dbReference>
<evidence type="ECO:0000256" key="2">
    <source>
        <dbReference type="ARBA" id="ARBA00022552"/>
    </source>
</evidence>
<organism evidence="10 11">
    <name type="scientific">Hyphobacterium lacteum</name>
    <dbReference type="NCBI Taxonomy" id="3116575"/>
    <lineage>
        <taxon>Bacteria</taxon>
        <taxon>Pseudomonadati</taxon>
        <taxon>Pseudomonadota</taxon>
        <taxon>Alphaproteobacteria</taxon>
        <taxon>Maricaulales</taxon>
        <taxon>Maricaulaceae</taxon>
        <taxon>Hyphobacterium</taxon>
    </lineage>
</organism>
<dbReference type="PIRSF" id="PIRSF005917">
    <property type="entry name" value="MTase_YraL"/>
    <property type="match status" value="1"/>
</dbReference>
<comment type="catalytic activity">
    <reaction evidence="6">
        <text>cytidine(1402) in 16S rRNA + S-adenosyl-L-methionine = 2'-O-methylcytidine(1402) in 16S rRNA + S-adenosyl-L-homocysteine + H(+)</text>
        <dbReference type="Rhea" id="RHEA:42924"/>
        <dbReference type="Rhea" id="RHEA-COMP:10285"/>
        <dbReference type="Rhea" id="RHEA-COMP:10286"/>
        <dbReference type="ChEBI" id="CHEBI:15378"/>
        <dbReference type="ChEBI" id="CHEBI:57856"/>
        <dbReference type="ChEBI" id="CHEBI:59789"/>
        <dbReference type="ChEBI" id="CHEBI:74495"/>
        <dbReference type="ChEBI" id="CHEBI:82748"/>
        <dbReference type="EC" id="2.1.1.198"/>
    </reaction>
</comment>
<dbReference type="PANTHER" id="PTHR46111:SF1">
    <property type="entry name" value="RIBOSOMAL RNA SMALL SUBUNIT METHYLTRANSFERASE I"/>
    <property type="match status" value="1"/>
</dbReference>
<dbReference type="Proteomes" id="UP001354971">
    <property type="component" value="Unassembled WGS sequence"/>
</dbReference>
<feature type="domain" description="Tetrapyrrole methylase" evidence="8">
    <location>
        <begin position="26"/>
        <end position="224"/>
    </location>
</feature>
<evidence type="ECO:0000256" key="3">
    <source>
        <dbReference type="ARBA" id="ARBA00022603"/>
    </source>
</evidence>
<dbReference type="EC" id="2.1.1.198" evidence="6"/>
<dbReference type="InterPro" id="IPR053910">
    <property type="entry name" value="RsmI_HTH"/>
</dbReference>
<evidence type="ECO:0000256" key="6">
    <source>
        <dbReference type="HAMAP-Rule" id="MF_01877"/>
    </source>
</evidence>
<gene>
    <name evidence="6 10" type="primary">rsmI</name>
    <name evidence="10" type="ORF">V0U79_09840</name>
</gene>
<accession>A0ABU7LRY5</accession>
<dbReference type="GO" id="GO:0008168">
    <property type="term" value="F:methyltransferase activity"/>
    <property type="evidence" value="ECO:0007669"/>
    <property type="project" value="UniProtKB-KW"/>
</dbReference>
<dbReference type="InterPro" id="IPR000878">
    <property type="entry name" value="4pyrrol_Mease"/>
</dbReference>
<dbReference type="NCBIfam" id="TIGR00096">
    <property type="entry name" value="16S rRNA (cytidine(1402)-2'-O)-methyltransferase"/>
    <property type="match status" value="1"/>
</dbReference>
<keyword evidence="1 6" id="KW-0963">Cytoplasm</keyword>
<keyword evidence="5 6" id="KW-0949">S-adenosyl-L-methionine</keyword>
<dbReference type="CDD" id="cd11648">
    <property type="entry name" value="RsmI"/>
    <property type="match status" value="1"/>
</dbReference>
<evidence type="ECO:0000313" key="11">
    <source>
        <dbReference type="Proteomes" id="UP001354971"/>
    </source>
</evidence>
<name>A0ABU7LRY5_9PROT</name>
<comment type="similarity">
    <text evidence="6">Belongs to the methyltransferase superfamily. RsmI family.</text>
</comment>
<comment type="subcellular location">
    <subcellularLocation>
        <location evidence="6">Cytoplasm</location>
    </subcellularLocation>
</comment>
<evidence type="ECO:0000313" key="10">
    <source>
        <dbReference type="EMBL" id="MEE2526669.1"/>
    </source>
</evidence>
<comment type="caution">
    <text evidence="10">The sequence shown here is derived from an EMBL/GenBank/DDBJ whole genome shotgun (WGS) entry which is preliminary data.</text>
</comment>
<evidence type="ECO:0000259" key="9">
    <source>
        <dbReference type="Pfam" id="PF23016"/>
    </source>
</evidence>
<feature type="domain" description="RsmI HTH" evidence="9">
    <location>
        <begin position="250"/>
        <end position="294"/>
    </location>
</feature>
<evidence type="ECO:0000259" key="8">
    <source>
        <dbReference type="Pfam" id="PF00590"/>
    </source>
</evidence>
<dbReference type="GO" id="GO:0032259">
    <property type="term" value="P:methylation"/>
    <property type="evidence" value="ECO:0007669"/>
    <property type="project" value="UniProtKB-KW"/>
</dbReference>
<feature type="region of interest" description="Disordered" evidence="7">
    <location>
        <begin position="1"/>
        <end position="24"/>
    </location>
</feature>
<dbReference type="SUPFAM" id="SSF53790">
    <property type="entry name" value="Tetrapyrrole methylase"/>
    <property type="match status" value="1"/>
</dbReference>
<dbReference type="InterPro" id="IPR014776">
    <property type="entry name" value="4pyrrole_Mease_sub2"/>
</dbReference>
<dbReference type="Pfam" id="PF23016">
    <property type="entry name" value="RsmI_C"/>
    <property type="match status" value="1"/>
</dbReference>
<sequence>MSEPPSHIPGEASRRAPAPQPPEPGLNIVSTPIGNLRDITLRALDALAGADRIYAEDTRIAARLLDAYGISARVLPYHDHNGAKMRPGILEALAAGERVVLISDAGTPLISDPGYKLVREAVEAGHPVRALPGASALLTGLAAAGLPSDAFFFAGFLPPKSGARRNRLSELATVPGTLVFYETGPRIAACLVDVAAALGNRDVVVARELTKKFEEYRRGPASEIARHYEEAGAPRGEITLIVAPPGEPSASDVDVDAELAALIPSEGVKGAASLLAQQTGLNKRDLYARAQAIKDGKA</sequence>
<evidence type="ECO:0000256" key="4">
    <source>
        <dbReference type="ARBA" id="ARBA00022679"/>
    </source>
</evidence>
<dbReference type="Pfam" id="PF00590">
    <property type="entry name" value="TP_methylase"/>
    <property type="match status" value="1"/>
</dbReference>
<dbReference type="EMBL" id="JAZDRP010000005">
    <property type="protein sequence ID" value="MEE2526669.1"/>
    <property type="molecule type" value="Genomic_DNA"/>
</dbReference>
<dbReference type="PANTHER" id="PTHR46111">
    <property type="entry name" value="RIBOSOMAL RNA SMALL SUBUNIT METHYLTRANSFERASE I"/>
    <property type="match status" value="1"/>
</dbReference>
<dbReference type="InterPro" id="IPR018063">
    <property type="entry name" value="SAM_MeTrfase_RsmI_CS"/>
</dbReference>
<dbReference type="PROSITE" id="PS01296">
    <property type="entry name" value="RSMI"/>
    <property type="match status" value="1"/>
</dbReference>
<comment type="function">
    <text evidence="6">Catalyzes the 2'-O-methylation of the ribose of cytidine 1402 (C1402) in 16S rRNA.</text>
</comment>
<dbReference type="InterPro" id="IPR008189">
    <property type="entry name" value="rRNA_ssu_MeTfrase_I"/>
</dbReference>
<keyword evidence="3 6" id="KW-0489">Methyltransferase</keyword>
<evidence type="ECO:0000256" key="7">
    <source>
        <dbReference type="SAM" id="MobiDB-lite"/>
    </source>
</evidence>
<dbReference type="InterPro" id="IPR014777">
    <property type="entry name" value="4pyrrole_Mease_sub1"/>
</dbReference>
<keyword evidence="4 6" id="KW-0808">Transferase</keyword>
<keyword evidence="11" id="KW-1185">Reference proteome</keyword>
<evidence type="ECO:0000256" key="1">
    <source>
        <dbReference type="ARBA" id="ARBA00022490"/>
    </source>
</evidence>
<protein>
    <recommendedName>
        <fullName evidence="6">Ribosomal RNA small subunit methyltransferase I</fullName>
        <ecNumber evidence="6">2.1.1.198</ecNumber>
    </recommendedName>
    <alternativeName>
        <fullName evidence="6">16S rRNA 2'-O-ribose C1402 methyltransferase</fullName>
    </alternativeName>
    <alternativeName>
        <fullName evidence="6">rRNA (cytidine-2'-O-)-methyltransferase RsmI</fullName>
    </alternativeName>
</protein>
<keyword evidence="2 6" id="KW-0698">rRNA processing</keyword>
<dbReference type="HAMAP" id="MF_01877">
    <property type="entry name" value="16SrRNA_methyltr_I"/>
    <property type="match status" value="1"/>
</dbReference>
<reference evidence="10 11" key="1">
    <citation type="submission" date="2024-01" db="EMBL/GenBank/DDBJ databases">
        <title>Hyphobacterium bacterium isolated from marine sediment.</title>
        <authorList>
            <person name="Zhao S."/>
        </authorList>
    </citation>
    <scope>NUCLEOTIDE SEQUENCE [LARGE SCALE GENOMIC DNA]</scope>
    <source>
        <strain evidence="11">HN65</strain>
    </source>
</reference>